<dbReference type="InterPro" id="IPR011029">
    <property type="entry name" value="DEATH-like_dom_sf"/>
</dbReference>
<evidence type="ECO:0000313" key="2">
    <source>
        <dbReference type="EMBL" id="KAK2158667.1"/>
    </source>
</evidence>
<dbReference type="SUPFAM" id="SSF47986">
    <property type="entry name" value="DEATH domain"/>
    <property type="match status" value="2"/>
</dbReference>
<dbReference type="Proteomes" id="UP001209878">
    <property type="component" value="Unassembled WGS sequence"/>
</dbReference>
<gene>
    <name evidence="2" type="ORF">NP493_1782g00021</name>
</gene>
<accession>A0AAD9JSZ3</accession>
<dbReference type="Pfam" id="PF00619">
    <property type="entry name" value="CARD"/>
    <property type="match status" value="2"/>
</dbReference>
<dbReference type="PANTHER" id="PTHR15034:SF5">
    <property type="entry name" value="DEATH DOMAIN-CONTAINING PROTEIN CRADD"/>
    <property type="match status" value="1"/>
</dbReference>
<feature type="domain" description="CARD" evidence="1">
    <location>
        <begin position="99"/>
        <end position="188"/>
    </location>
</feature>
<dbReference type="GO" id="GO:0042981">
    <property type="term" value="P:regulation of apoptotic process"/>
    <property type="evidence" value="ECO:0007669"/>
    <property type="project" value="InterPro"/>
</dbReference>
<dbReference type="AlphaFoldDB" id="A0AAD9JSZ3"/>
<protein>
    <recommendedName>
        <fullName evidence="1">CARD domain-containing protein</fullName>
    </recommendedName>
</protein>
<dbReference type="CDD" id="cd01671">
    <property type="entry name" value="CARD"/>
    <property type="match status" value="2"/>
</dbReference>
<dbReference type="Gene3D" id="1.10.533.10">
    <property type="entry name" value="Death Domain, Fas"/>
    <property type="match status" value="2"/>
</dbReference>
<dbReference type="GO" id="GO:0002020">
    <property type="term" value="F:protease binding"/>
    <property type="evidence" value="ECO:0007669"/>
    <property type="project" value="InterPro"/>
</dbReference>
<evidence type="ECO:0000259" key="1">
    <source>
        <dbReference type="PROSITE" id="PS50209"/>
    </source>
</evidence>
<dbReference type="PROSITE" id="PS50209">
    <property type="entry name" value="CARD"/>
    <property type="match status" value="2"/>
</dbReference>
<comment type="caution">
    <text evidence="2">The sequence shown here is derived from an EMBL/GenBank/DDBJ whole genome shotgun (WGS) entry which is preliminary data.</text>
</comment>
<dbReference type="InterPro" id="IPR037939">
    <property type="entry name" value="CRADD"/>
</dbReference>
<organism evidence="2 3">
    <name type="scientific">Ridgeia piscesae</name>
    <name type="common">Tubeworm</name>
    <dbReference type="NCBI Taxonomy" id="27915"/>
    <lineage>
        <taxon>Eukaryota</taxon>
        <taxon>Metazoa</taxon>
        <taxon>Spiralia</taxon>
        <taxon>Lophotrochozoa</taxon>
        <taxon>Annelida</taxon>
        <taxon>Polychaeta</taxon>
        <taxon>Sedentaria</taxon>
        <taxon>Canalipalpata</taxon>
        <taxon>Sabellida</taxon>
        <taxon>Siboglinidae</taxon>
        <taxon>Ridgeia</taxon>
    </lineage>
</organism>
<feature type="domain" description="CARD" evidence="1">
    <location>
        <begin position="1"/>
        <end position="90"/>
    </location>
</feature>
<keyword evidence="3" id="KW-1185">Reference proteome</keyword>
<proteinExistence type="predicted"/>
<reference evidence="2" key="1">
    <citation type="journal article" date="2023" name="Mol. Biol. Evol.">
        <title>Third-Generation Sequencing Reveals the Adaptive Role of the Epigenome in Three Deep-Sea Polychaetes.</title>
        <authorList>
            <person name="Perez M."/>
            <person name="Aroh O."/>
            <person name="Sun Y."/>
            <person name="Lan Y."/>
            <person name="Juniper S.K."/>
            <person name="Young C.R."/>
            <person name="Angers B."/>
            <person name="Qian P.Y."/>
        </authorList>
    </citation>
    <scope>NUCLEOTIDE SEQUENCE</scope>
    <source>
        <strain evidence="2">R07B-5</strain>
    </source>
</reference>
<dbReference type="InterPro" id="IPR001315">
    <property type="entry name" value="CARD"/>
</dbReference>
<dbReference type="EMBL" id="JAODUO010001780">
    <property type="protein sequence ID" value="KAK2158667.1"/>
    <property type="molecule type" value="Genomic_DNA"/>
</dbReference>
<evidence type="ECO:0000313" key="3">
    <source>
        <dbReference type="Proteomes" id="UP001209878"/>
    </source>
</evidence>
<dbReference type="PANTHER" id="PTHR15034">
    <property type="entry name" value="DEATH DOMAIN-CONTAINING PROTEIN CRADD"/>
    <property type="match status" value="1"/>
</dbReference>
<name>A0AAD9JSZ3_RIDPI</name>
<dbReference type="GO" id="GO:0070513">
    <property type="term" value="F:death domain binding"/>
    <property type="evidence" value="ECO:0007669"/>
    <property type="project" value="InterPro"/>
</dbReference>
<sequence>MKPRDKERLIKCRPILIRALDVVTIIPDLRKKSVFSREEEDLITKDARRRHQTIKLLDMLEKKRTEDYSAFKDALETHYPHLFLSLTGPLDEIEEDAKNLEEEWSVVQQARTFLMEEIDAATVLPYMRKGNYFNREEVHKVVRQHGSRTRTEALLDLMEMKPPEVYDGLLEAIAECYPHVYLQLTGQGDDATTTR</sequence>